<dbReference type="RefSeq" id="WP_106680459.1">
    <property type="nucleotide sequence ID" value="NZ_PXOT01000027.1"/>
</dbReference>
<comment type="caution">
    <text evidence="1">The sequence shown here is derived from an EMBL/GenBank/DDBJ whole genome shotgun (WGS) entry which is preliminary data.</text>
</comment>
<gene>
    <name evidence="1" type="ORF">C7H61_13115</name>
</gene>
<dbReference type="EMBL" id="PXOT01000027">
    <property type="protein sequence ID" value="PSG87044.1"/>
    <property type="molecule type" value="Genomic_DNA"/>
</dbReference>
<proteinExistence type="predicted"/>
<dbReference type="OrthoDB" id="9712909at2"/>
<protein>
    <submittedName>
        <fullName evidence="1">Uncharacterized protein</fullName>
    </submittedName>
</protein>
<accession>A0A2T1N679</accession>
<dbReference type="Proteomes" id="UP000238430">
    <property type="component" value="Unassembled WGS sequence"/>
</dbReference>
<dbReference type="AlphaFoldDB" id="A0A2T1N679"/>
<evidence type="ECO:0000313" key="2">
    <source>
        <dbReference type="Proteomes" id="UP000238430"/>
    </source>
</evidence>
<sequence length="121" mass="14389">MNLIKFLLRMIRKESYQIYTYRTIDGIAYFKFSYHWKNNGYEIDIHQQPSYEGRATDHHISHRLSCERDAPYKICISNLKLPKTLEAAQKFSVAFAEYTWEYIKTGVSIDTQISIQAENRQ</sequence>
<reference evidence="1 2" key="1">
    <citation type="submission" date="2018-03" db="EMBL/GenBank/DDBJ databases">
        <title>Mesoflavibacter sp. HG37 and Mesoflavibacter sp. HG96 sp.nov., two marine bacteria isolated from seawater of Western Pacific Ocean.</title>
        <authorList>
            <person name="Cheng H."/>
            <person name="Wu Y.-H."/>
            <person name="Guo L.-L."/>
            <person name="Xu X.-W."/>
        </authorList>
    </citation>
    <scope>NUCLEOTIDE SEQUENCE [LARGE SCALE GENOMIC DNA]</scope>
    <source>
        <strain evidence="1 2">KCTC 42117</strain>
    </source>
</reference>
<name>A0A2T1N679_9FLAO</name>
<evidence type="ECO:0000313" key="1">
    <source>
        <dbReference type="EMBL" id="PSG87044.1"/>
    </source>
</evidence>
<organism evidence="1 2">
    <name type="scientific">Mesoflavibacter zeaxanthinifaciens subsp. sabulilitoris</name>
    <dbReference type="NCBI Taxonomy" id="1520893"/>
    <lineage>
        <taxon>Bacteria</taxon>
        <taxon>Pseudomonadati</taxon>
        <taxon>Bacteroidota</taxon>
        <taxon>Flavobacteriia</taxon>
        <taxon>Flavobacteriales</taxon>
        <taxon>Flavobacteriaceae</taxon>
        <taxon>Mesoflavibacter</taxon>
    </lineage>
</organism>
<keyword evidence="2" id="KW-1185">Reference proteome</keyword>